<dbReference type="PANTHER" id="PTHR37937">
    <property type="entry name" value="CONJUGATIVE TRANSFER: DNA TRANSPORT"/>
    <property type="match status" value="1"/>
</dbReference>
<dbReference type="SUPFAM" id="SSF52540">
    <property type="entry name" value="P-loop containing nucleoside triphosphate hydrolases"/>
    <property type="match status" value="1"/>
</dbReference>
<dbReference type="CDD" id="cd01127">
    <property type="entry name" value="TrwB_TraG_TraD_VirD4"/>
    <property type="match status" value="1"/>
</dbReference>
<dbReference type="Pfam" id="PF02534">
    <property type="entry name" value="T4SS-DNA_transf"/>
    <property type="match status" value="1"/>
</dbReference>
<comment type="caution">
    <text evidence="7">The sequence shown here is derived from an EMBL/GenBank/DDBJ whole genome shotgun (WGS) entry which is preliminary data.</text>
</comment>
<dbReference type="RefSeq" id="WP_195221285.1">
    <property type="nucleotide sequence ID" value="NZ_JADMWL010000013.1"/>
</dbReference>
<dbReference type="AlphaFoldDB" id="A0AAW6EHL1"/>
<evidence type="ECO:0000313" key="8">
    <source>
        <dbReference type="Proteomes" id="UP001213042"/>
    </source>
</evidence>
<dbReference type="PANTHER" id="PTHR37937:SF1">
    <property type="entry name" value="CONJUGATIVE TRANSFER: DNA TRANSPORT"/>
    <property type="match status" value="1"/>
</dbReference>
<reference evidence="7" key="1">
    <citation type="submission" date="2023-01" db="EMBL/GenBank/DDBJ databases">
        <title>Human gut microbiome strain richness.</title>
        <authorList>
            <person name="Chen-Liaw A."/>
        </authorList>
    </citation>
    <scope>NUCLEOTIDE SEQUENCE</scope>
    <source>
        <strain evidence="7">D43st1_D9_D43t1_170807</strain>
    </source>
</reference>
<keyword evidence="5" id="KW-1133">Transmembrane helix</keyword>
<evidence type="ECO:0000313" key="7">
    <source>
        <dbReference type="EMBL" id="MDB8750488.1"/>
    </source>
</evidence>
<evidence type="ECO:0000256" key="6">
    <source>
        <dbReference type="ARBA" id="ARBA00023136"/>
    </source>
</evidence>
<dbReference type="Proteomes" id="UP001213042">
    <property type="component" value="Unassembled WGS sequence"/>
</dbReference>
<dbReference type="GO" id="GO:0005886">
    <property type="term" value="C:plasma membrane"/>
    <property type="evidence" value="ECO:0007669"/>
    <property type="project" value="UniProtKB-SubCell"/>
</dbReference>
<keyword evidence="6" id="KW-0472">Membrane</keyword>
<evidence type="ECO:0000256" key="3">
    <source>
        <dbReference type="ARBA" id="ARBA00022475"/>
    </source>
</evidence>
<dbReference type="InterPro" id="IPR003688">
    <property type="entry name" value="TraG/VirD4"/>
</dbReference>
<evidence type="ECO:0000256" key="4">
    <source>
        <dbReference type="ARBA" id="ARBA00022692"/>
    </source>
</evidence>
<evidence type="ECO:0000256" key="5">
    <source>
        <dbReference type="ARBA" id="ARBA00022989"/>
    </source>
</evidence>
<keyword evidence="4" id="KW-0812">Transmembrane</keyword>
<protein>
    <submittedName>
        <fullName evidence="7">Type IV secretory system conjugative DNA transfer family protein</fullName>
    </submittedName>
</protein>
<sequence length="423" mass="47999">MKVDRMILGEGSNAVFSTDCNETGLNNNVIVCASSGGGKTMSIMEPRLLETFHSSLIVTCTKRRIVDKYRDVFLERGYTVQDLNFVRPTESNAAYDPLAYVSSYSDITFLAESIVKANPRKENTTADPYWDEAAVSLLSALIAYVLMTVDNPTFTDVLKLNDSLTITEGGSQIETTLDMKFEQIAQKDPHCFAATCWNSFNVLPIKTARCVYGTLNTTIDTIFSPELRKMISNKEKVDFEEIANHKNVLFITTSAVNPALNCFINMFYAQMFKQLFEYAESLPSGKLPVPVSVLADDFATGSRILNFPEYISIFREKQISVMLLLQSESQLERMYGIEDAITIIDNCDTYVYMGGMNLKTCRSISERLNVPLDEILYMPLGREVIFRRGQRPVVTQRYDILQNKAYQRVTQNYKRSLRETERN</sequence>
<dbReference type="Gene3D" id="3.40.50.300">
    <property type="entry name" value="P-loop containing nucleotide triphosphate hydrolases"/>
    <property type="match status" value="1"/>
</dbReference>
<dbReference type="EMBL" id="JAQMLU010000013">
    <property type="protein sequence ID" value="MDB8750488.1"/>
    <property type="molecule type" value="Genomic_DNA"/>
</dbReference>
<gene>
    <name evidence="7" type="ORF">PNW00_08525</name>
</gene>
<proteinExistence type="inferred from homology"/>
<comment type="subcellular location">
    <subcellularLocation>
        <location evidence="1">Cell membrane</location>
        <topology evidence="1">Multi-pass membrane protein</topology>
    </subcellularLocation>
</comment>
<name>A0AAW6EHL1_9FIRM</name>
<evidence type="ECO:0000256" key="1">
    <source>
        <dbReference type="ARBA" id="ARBA00004651"/>
    </source>
</evidence>
<organism evidence="7 8">
    <name type="scientific">Ruminococcus bicirculans</name>
    <name type="common">ex Wegman et al. 2014</name>
    <dbReference type="NCBI Taxonomy" id="1160721"/>
    <lineage>
        <taxon>Bacteria</taxon>
        <taxon>Bacillati</taxon>
        <taxon>Bacillota</taxon>
        <taxon>Clostridia</taxon>
        <taxon>Eubacteriales</taxon>
        <taxon>Oscillospiraceae</taxon>
        <taxon>Ruminococcus</taxon>
    </lineage>
</organism>
<comment type="similarity">
    <text evidence="2">Belongs to the VirD4/TraG family.</text>
</comment>
<evidence type="ECO:0000256" key="2">
    <source>
        <dbReference type="ARBA" id="ARBA00008806"/>
    </source>
</evidence>
<keyword evidence="3" id="KW-1003">Cell membrane</keyword>
<accession>A0AAW6EHL1</accession>
<dbReference type="InterPro" id="IPR027417">
    <property type="entry name" value="P-loop_NTPase"/>
</dbReference>
<dbReference type="InterPro" id="IPR051539">
    <property type="entry name" value="T4SS-coupling_protein"/>
</dbReference>